<dbReference type="Gene3D" id="3.40.50.300">
    <property type="entry name" value="P-loop containing nucleotide triphosphate hydrolases"/>
    <property type="match status" value="1"/>
</dbReference>
<dbReference type="InterPro" id="IPR019987">
    <property type="entry name" value="GTP-bd_ribosome_bio_YsxC"/>
</dbReference>
<dbReference type="CDD" id="cd01876">
    <property type="entry name" value="YihA_EngB"/>
    <property type="match status" value="1"/>
</dbReference>
<comment type="similarity">
    <text evidence="2 10">Belongs to the TRAFAC class TrmE-Era-EngA-EngB-Septin-like GTPase superfamily. EngB GTPase family.</text>
</comment>
<dbReference type="InterPro" id="IPR006073">
    <property type="entry name" value="GTP-bd"/>
</dbReference>
<dbReference type="SUPFAM" id="SSF52540">
    <property type="entry name" value="P-loop containing nucleoside triphosphate hydrolases"/>
    <property type="match status" value="1"/>
</dbReference>
<dbReference type="NCBIfam" id="TIGR03598">
    <property type="entry name" value="GTPase_YsxC"/>
    <property type="match status" value="1"/>
</dbReference>
<evidence type="ECO:0000256" key="5">
    <source>
        <dbReference type="ARBA" id="ARBA00022741"/>
    </source>
</evidence>
<evidence type="ECO:0000256" key="8">
    <source>
        <dbReference type="ARBA" id="ARBA00023210"/>
    </source>
</evidence>
<keyword evidence="5 10" id="KW-0547">Nucleotide-binding</keyword>
<keyword evidence="6" id="KW-0460">Magnesium</keyword>
<dbReference type="AlphaFoldDB" id="A0A934S3N8"/>
<dbReference type="PROSITE" id="PS51706">
    <property type="entry name" value="G_ENGB"/>
    <property type="match status" value="1"/>
</dbReference>
<evidence type="ECO:0000313" key="13">
    <source>
        <dbReference type="Proteomes" id="UP000617628"/>
    </source>
</evidence>
<dbReference type="InterPro" id="IPR027417">
    <property type="entry name" value="P-loop_NTPase"/>
</dbReference>
<evidence type="ECO:0000256" key="4">
    <source>
        <dbReference type="ARBA" id="ARBA00022723"/>
    </source>
</evidence>
<evidence type="ECO:0000256" key="1">
    <source>
        <dbReference type="ARBA" id="ARBA00001946"/>
    </source>
</evidence>
<evidence type="ECO:0000256" key="9">
    <source>
        <dbReference type="ARBA" id="ARBA00023306"/>
    </source>
</evidence>
<evidence type="ECO:0000259" key="11">
    <source>
        <dbReference type="PROSITE" id="PS51706"/>
    </source>
</evidence>
<sequence length="217" mass="24386">MRIDSAEFLTSAKDLEACPRSALPEVAFIGRSNVGKSSLVNMLTKQRGLAKVSKKPGATKLINFFTMDKWWSLVDLPGYGFAKVAKGKQADFNLAVSEYLMGRKQLKLICALVDSRMEPTELDLGFFNWMHEEECPVPHVIVFTKTDEVKEDVWRRNMAIYEETLDALGLKVPEMIPCSSVDRAGRGVLLQYIQGALPKRKKKGSGTGVQLNWMKKR</sequence>
<evidence type="ECO:0000256" key="6">
    <source>
        <dbReference type="ARBA" id="ARBA00022842"/>
    </source>
</evidence>
<evidence type="ECO:0000256" key="2">
    <source>
        <dbReference type="ARBA" id="ARBA00009638"/>
    </source>
</evidence>
<dbReference type="HAMAP" id="MF_00321">
    <property type="entry name" value="GTPase_EngB"/>
    <property type="match status" value="1"/>
</dbReference>
<protein>
    <recommendedName>
        <fullName evidence="10">Probable GTP-binding protein EngB</fullName>
    </recommendedName>
</protein>
<dbReference type="GO" id="GO:0005525">
    <property type="term" value="F:GTP binding"/>
    <property type="evidence" value="ECO:0007669"/>
    <property type="project" value="UniProtKB-UniRule"/>
</dbReference>
<accession>A0A934S3N8</accession>
<comment type="function">
    <text evidence="10">Necessary for normal cell division and for the maintenance of normal septation.</text>
</comment>
<evidence type="ECO:0000313" key="12">
    <source>
        <dbReference type="EMBL" id="MBK1880605.1"/>
    </source>
</evidence>
<keyword evidence="4" id="KW-0479">Metal-binding</keyword>
<dbReference type="EMBL" id="JAENIL010000103">
    <property type="protein sequence ID" value="MBK1880605.1"/>
    <property type="molecule type" value="Genomic_DNA"/>
</dbReference>
<dbReference type="RefSeq" id="WP_200359752.1">
    <property type="nucleotide sequence ID" value="NZ_JAENIL010000103.1"/>
</dbReference>
<dbReference type="Pfam" id="PF01926">
    <property type="entry name" value="MMR_HSR1"/>
    <property type="match status" value="1"/>
</dbReference>
<dbReference type="PANTHER" id="PTHR11649:SF13">
    <property type="entry name" value="ENGB-TYPE G DOMAIN-CONTAINING PROTEIN"/>
    <property type="match status" value="1"/>
</dbReference>
<evidence type="ECO:0000256" key="3">
    <source>
        <dbReference type="ARBA" id="ARBA00022618"/>
    </source>
</evidence>
<evidence type="ECO:0000256" key="7">
    <source>
        <dbReference type="ARBA" id="ARBA00023134"/>
    </source>
</evidence>
<dbReference type="InterPro" id="IPR030393">
    <property type="entry name" value="G_ENGB_dom"/>
</dbReference>
<dbReference type="GO" id="GO:0046872">
    <property type="term" value="F:metal ion binding"/>
    <property type="evidence" value="ECO:0007669"/>
    <property type="project" value="UniProtKB-KW"/>
</dbReference>
<keyword evidence="13" id="KW-1185">Reference proteome</keyword>
<keyword evidence="9 10" id="KW-0131">Cell cycle</keyword>
<keyword evidence="3 10" id="KW-0132">Cell division</keyword>
<dbReference type="PANTHER" id="PTHR11649">
    <property type="entry name" value="MSS1/TRME-RELATED GTP-BINDING PROTEIN"/>
    <property type="match status" value="1"/>
</dbReference>
<dbReference type="GO" id="GO:0000917">
    <property type="term" value="P:division septum assembly"/>
    <property type="evidence" value="ECO:0007669"/>
    <property type="project" value="UniProtKB-KW"/>
</dbReference>
<gene>
    <name evidence="10" type="primary">engB</name>
    <name evidence="12" type="ORF">JIN87_27210</name>
</gene>
<comment type="cofactor">
    <cofactor evidence="1">
        <name>Mg(2+)</name>
        <dbReference type="ChEBI" id="CHEBI:18420"/>
    </cofactor>
</comment>
<reference evidence="12" key="1">
    <citation type="submission" date="2021-01" db="EMBL/GenBank/DDBJ databases">
        <title>Modified the classification status of verrucomicrobia.</title>
        <authorList>
            <person name="Feng X."/>
        </authorList>
    </citation>
    <scope>NUCLEOTIDE SEQUENCE</scope>
    <source>
        <strain evidence="12">KCTC 13126</strain>
    </source>
</reference>
<feature type="domain" description="EngB-type G" evidence="11">
    <location>
        <begin position="22"/>
        <end position="199"/>
    </location>
</feature>
<name>A0A934S3N8_9BACT</name>
<proteinExistence type="inferred from homology"/>
<comment type="caution">
    <text evidence="12">The sequence shown here is derived from an EMBL/GenBank/DDBJ whole genome shotgun (WGS) entry which is preliminary data.</text>
</comment>
<dbReference type="Proteomes" id="UP000617628">
    <property type="component" value="Unassembled WGS sequence"/>
</dbReference>
<organism evidence="12 13">
    <name type="scientific">Pelagicoccus mobilis</name>
    <dbReference type="NCBI Taxonomy" id="415221"/>
    <lineage>
        <taxon>Bacteria</taxon>
        <taxon>Pseudomonadati</taxon>
        <taxon>Verrucomicrobiota</taxon>
        <taxon>Opitutia</taxon>
        <taxon>Puniceicoccales</taxon>
        <taxon>Pelagicoccaceae</taxon>
        <taxon>Pelagicoccus</taxon>
    </lineage>
</organism>
<keyword evidence="8 10" id="KW-0717">Septation</keyword>
<keyword evidence="7 10" id="KW-0342">GTP-binding</keyword>
<evidence type="ECO:0000256" key="10">
    <source>
        <dbReference type="HAMAP-Rule" id="MF_00321"/>
    </source>
</evidence>